<keyword evidence="1" id="KW-1133">Transmembrane helix</keyword>
<dbReference type="EMBL" id="FOYO01000001">
    <property type="protein sequence ID" value="SFR32039.1"/>
    <property type="molecule type" value="Genomic_DNA"/>
</dbReference>
<feature type="transmembrane region" description="Helical" evidence="1">
    <location>
        <begin position="160"/>
        <end position="180"/>
    </location>
</feature>
<feature type="transmembrane region" description="Helical" evidence="1">
    <location>
        <begin position="81"/>
        <end position="102"/>
    </location>
</feature>
<gene>
    <name evidence="2" type="ORF">SAMN04488002_0056</name>
</gene>
<feature type="transmembrane region" description="Helical" evidence="1">
    <location>
        <begin position="108"/>
        <end position="129"/>
    </location>
</feature>
<accession>A0A1I6FQ17</accession>
<dbReference type="AlphaFoldDB" id="A0A1I6FQ17"/>
<feature type="transmembrane region" description="Helical" evidence="1">
    <location>
        <begin position="38"/>
        <end position="60"/>
    </location>
</feature>
<sequence>MRNAKDIGPARWINAIIGFAGLSVIAAGNLLADHFHTLPFLFWAVGAAVFLTALLFHGFLYRQPKSVITPQQLADFRHKNLLSVTLAAIGTWLYVIGGAMVWAQPYAIVFATGGVLMLIGVVVGVWGGIPLIRTARFAKLDATLSSEQTMGSQRISYRNAYLVGLQAAVVLALLSSWNLFDLHASTLGFVVTAVMVLAQVTTLAWQEWAKGDA</sequence>
<evidence type="ECO:0000313" key="2">
    <source>
        <dbReference type="EMBL" id="SFR32039.1"/>
    </source>
</evidence>
<organism evidence="2 3">
    <name type="scientific">Litoreibacter janthinus</name>
    <dbReference type="NCBI Taxonomy" id="670154"/>
    <lineage>
        <taxon>Bacteria</taxon>
        <taxon>Pseudomonadati</taxon>
        <taxon>Pseudomonadota</taxon>
        <taxon>Alphaproteobacteria</taxon>
        <taxon>Rhodobacterales</taxon>
        <taxon>Roseobacteraceae</taxon>
        <taxon>Litoreibacter</taxon>
    </lineage>
</organism>
<feature type="transmembrane region" description="Helical" evidence="1">
    <location>
        <begin position="186"/>
        <end position="205"/>
    </location>
</feature>
<name>A0A1I6FQ17_9RHOB</name>
<dbReference type="Proteomes" id="UP000199658">
    <property type="component" value="Unassembled WGS sequence"/>
</dbReference>
<proteinExistence type="predicted"/>
<keyword evidence="3" id="KW-1185">Reference proteome</keyword>
<evidence type="ECO:0000313" key="3">
    <source>
        <dbReference type="Proteomes" id="UP000199658"/>
    </source>
</evidence>
<reference evidence="3" key="1">
    <citation type="submission" date="2016-10" db="EMBL/GenBank/DDBJ databases">
        <authorList>
            <person name="Varghese N."/>
            <person name="Submissions S."/>
        </authorList>
    </citation>
    <scope>NUCLEOTIDE SEQUENCE [LARGE SCALE GENOMIC DNA]</scope>
    <source>
        <strain evidence="3">DSM 26921</strain>
    </source>
</reference>
<keyword evidence="1" id="KW-0812">Transmembrane</keyword>
<keyword evidence="1" id="KW-0472">Membrane</keyword>
<dbReference type="STRING" id="670154.SAMN04488002_0056"/>
<protein>
    <submittedName>
        <fullName evidence="2">Uncharacterized protein</fullName>
    </submittedName>
</protein>
<evidence type="ECO:0000256" key="1">
    <source>
        <dbReference type="SAM" id="Phobius"/>
    </source>
</evidence>
<feature type="transmembrane region" description="Helical" evidence="1">
    <location>
        <begin position="12"/>
        <end position="32"/>
    </location>
</feature>